<organism evidence="2 3">
    <name type="scientific">Mariniphaga sediminis</name>
    <dbReference type="NCBI Taxonomy" id="1628158"/>
    <lineage>
        <taxon>Bacteria</taxon>
        <taxon>Pseudomonadati</taxon>
        <taxon>Bacteroidota</taxon>
        <taxon>Bacteroidia</taxon>
        <taxon>Marinilabiliales</taxon>
        <taxon>Prolixibacteraceae</taxon>
        <taxon>Mariniphaga</taxon>
    </lineage>
</organism>
<dbReference type="OrthoDB" id="1442826at2"/>
<comment type="caution">
    <text evidence="2">The sequence shown here is derived from an EMBL/GenBank/DDBJ whole genome shotgun (WGS) entry which is preliminary data.</text>
</comment>
<proteinExistence type="predicted"/>
<name>A0A399D721_9BACT</name>
<accession>A0A399D721</accession>
<feature type="region of interest" description="Disordered" evidence="1">
    <location>
        <begin position="113"/>
        <end position="158"/>
    </location>
</feature>
<sequence length="158" mass="18431">MNYIKHLNGFFEKSGDDKNLSAYHISLYMSLFQLWNLNRFKNPFPVDREELMQLSRIGSKNTYARCMKELHQWGYIDYSPSGNFHTGRKVSCTRFDTRTGTRYETRTGIRSGTVLKNTNNTNGDKQGTPKIFENGRGKKVNRKSPHYVETDKDYSEPL</sequence>
<evidence type="ECO:0000256" key="1">
    <source>
        <dbReference type="SAM" id="MobiDB-lite"/>
    </source>
</evidence>
<protein>
    <submittedName>
        <fullName evidence="2">Uncharacterized protein</fullName>
    </submittedName>
</protein>
<evidence type="ECO:0000313" key="2">
    <source>
        <dbReference type="EMBL" id="RIH67113.1"/>
    </source>
</evidence>
<dbReference type="AlphaFoldDB" id="A0A399D721"/>
<gene>
    <name evidence="2" type="ORF">D1164_01395</name>
</gene>
<keyword evidence="3" id="KW-1185">Reference proteome</keyword>
<reference evidence="2 3" key="1">
    <citation type="journal article" date="2015" name="Int. J. Syst. Evol. Microbiol.">
        <title>Mariniphaga sediminis sp. nov., isolated from coastal sediment.</title>
        <authorList>
            <person name="Wang F.Q."/>
            <person name="Shen Q.Y."/>
            <person name="Chen G.J."/>
            <person name="Du Z.J."/>
        </authorList>
    </citation>
    <scope>NUCLEOTIDE SEQUENCE [LARGE SCALE GENOMIC DNA]</scope>
    <source>
        <strain evidence="2 3">SY21</strain>
    </source>
</reference>
<feature type="compositionally biased region" description="Polar residues" evidence="1">
    <location>
        <begin position="114"/>
        <end position="125"/>
    </location>
</feature>
<evidence type="ECO:0000313" key="3">
    <source>
        <dbReference type="Proteomes" id="UP000266441"/>
    </source>
</evidence>
<dbReference type="RefSeq" id="WP_119348137.1">
    <property type="nucleotide sequence ID" value="NZ_QWET01000001.1"/>
</dbReference>
<dbReference type="Proteomes" id="UP000266441">
    <property type="component" value="Unassembled WGS sequence"/>
</dbReference>
<feature type="compositionally biased region" description="Basic and acidic residues" evidence="1">
    <location>
        <begin position="146"/>
        <end position="158"/>
    </location>
</feature>
<dbReference type="EMBL" id="QWET01000001">
    <property type="protein sequence ID" value="RIH67113.1"/>
    <property type="molecule type" value="Genomic_DNA"/>
</dbReference>